<dbReference type="KEGG" id="clup:CLUP02_06554"/>
<dbReference type="GeneID" id="73340563"/>
<dbReference type="AlphaFoldDB" id="A0A9Q8WES1"/>
<name>A0A9Q8WES1_9PEZI</name>
<proteinExistence type="predicted"/>
<dbReference type="EMBL" id="CP019475">
    <property type="protein sequence ID" value="UQC81068.1"/>
    <property type="molecule type" value="Genomic_DNA"/>
</dbReference>
<accession>A0A9Q8WES1</accession>
<dbReference type="Proteomes" id="UP000830671">
    <property type="component" value="Chromosome 3"/>
</dbReference>
<evidence type="ECO:0000313" key="2">
    <source>
        <dbReference type="Proteomes" id="UP000830671"/>
    </source>
</evidence>
<gene>
    <name evidence="1" type="ORF">CLUP02_06554</name>
</gene>
<keyword evidence="2" id="KW-1185">Reference proteome</keyword>
<organism evidence="1 2">
    <name type="scientific">Colletotrichum lupini</name>
    <dbReference type="NCBI Taxonomy" id="145971"/>
    <lineage>
        <taxon>Eukaryota</taxon>
        <taxon>Fungi</taxon>
        <taxon>Dikarya</taxon>
        <taxon>Ascomycota</taxon>
        <taxon>Pezizomycotina</taxon>
        <taxon>Sordariomycetes</taxon>
        <taxon>Hypocreomycetidae</taxon>
        <taxon>Glomerellales</taxon>
        <taxon>Glomerellaceae</taxon>
        <taxon>Colletotrichum</taxon>
        <taxon>Colletotrichum acutatum species complex</taxon>
    </lineage>
</organism>
<reference evidence="1" key="1">
    <citation type="journal article" date="2021" name="Mol. Plant Microbe Interact.">
        <title>Complete Genome Sequence of the Plant-Pathogenic Fungus Colletotrichum lupini.</title>
        <authorList>
            <person name="Baroncelli R."/>
            <person name="Pensec F."/>
            <person name="Da Lio D."/>
            <person name="Boufleur T."/>
            <person name="Vicente I."/>
            <person name="Sarrocco S."/>
            <person name="Picot A."/>
            <person name="Baraldi E."/>
            <person name="Sukno S."/>
            <person name="Thon M."/>
            <person name="Le Floch G."/>
        </authorList>
    </citation>
    <scope>NUCLEOTIDE SEQUENCE</scope>
    <source>
        <strain evidence="1">IMI 504893</strain>
    </source>
</reference>
<sequence length="181" mass="20261">MAGQSACWMLRKRPLIAPKMAWTRGRIGVPSRYLEMHIYPKSPPSEPLRSFIGSPFSIHYISSYSPTQTKRVTMNTPPTPLPDSPNSTIFPLAFTPLLVLPTFSPLTSQALSRHHHSLRSPKLLLPAQNSHHTSLSAPARWRLMSGRCLNRATRITVNITEKAFSDVVAFLVVNIVILLRV</sequence>
<evidence type="ECO:0000313" key="1">
    <source>
        <dbReference type="EMBL" id="UQC81068.1"/>
    </source>
</evidence>
<protein>
    <submittedName>
        <fullName evidence="1">Uncharacterized protein</fullName>
    </submittedName>
</protein>
<dbReference type="RefSeq" id="XP_049142696.1">
    <property type="nucleotide sequence ID" value="XM_049285553.1"/>
</dbReference>